<name>A0A9J6FJF8_HAELO</name>
<accession>A0A9J6FJF8</accession>
<evidence type="ECO:0000313" key="2">
    <source>
        <dbReference type="EMBL" id="KAH9362552.1"/>
    </source>
</evidence>
<proteinExistence type="predicted"/>
<keyword evidence="1" id="KW-0472">Membrane</keyword>
<gene>
    <name evidence="2" type="ORF">HPB48_015534</name>
</gene>
<comment type="caution">
    <text evidence="2">The sequence shown here is derived from an EMBL/GenBank/DDBJ whole genome shotgun (WGS) entry which is preliminary data.</text>
</comment>
<dbReference type="VEuPathDB" id="VectorBase:HLOH_062837"/>
<organism evidence="2 3">
    <name type="scientific">Haemaphysalis longicornis</name>
    <name type="common">Bush tick</name>
    <dbReference type="NCBI Taxonomy" id="44386"/>
    <lineage>
        <taxon>Eukaryota</taxon>
        <taxon>Metazoa</taxon>
        <taxon>Ecdysozoa</taxon>
        <taxon>Arthropoda</taxon>
        <taxon>Chelicerata</taxon>
        <taxon>Arachnida</taxon>
        <taxon>Acari</taxon>
        <taxon>Parasitiformes</taxon>
        <taxon>Ixodida</taxon>
        <taxon>Ixodoidea</taxon>
        <taxon>Ixodidae</taxon>
        <taxon>Haemaphysalinae</taxon>
        <taxon>Haemaphysalis</taxon>
    </lineage>
</organism>
<keyword evidence="3" id="KW-1185">Reference proteome</keyword>
<dbReference type="AlphaFoldDB" id="A0A9J6FJF8"/>
<keyword evidence="1" id="KW-1133">Transmembrane helix</keyword>
<dbReference type="Proteomes" id="UP000821853">
    <property type="component" value="Chromosome 1"/>
</dbReference>
<keyword evidence="1" id="KW-0812">Transmembrane</keyword>
<protein>
    <submittedName>
        <fullName evidence="2">Uncharacterized protein</fullName>
    </submittedName>
</protein>
<evidence type="ECO:0000313" key="3">
    <source>
        <dbReference type="Proteomes" id="UP000821853"/>
    </source>
</evidence>
<sequence length="100" mass="10726">MKMQVYEPCSFASGHCVHIPARVPQQPEEDNELNQARITALLSLPGSVLVGTAQGFLIIYHLMPRCTADSRTDSSTEAAPAAKHVVSDSSLWPPSAAILP</sequence>
<evidence type="ECO:0000256" key="1">
    <source>
        <dbReference type="SAM" id="Phobius"/>
    </source>
</evidence>
<feature type="transmembrane region" description="Helical" evidence="1">
    <location>
        <begin position="38"/>
        <end position="62"/>
    </location>
</feature>
<dbReference type="EMBL" id="JABSTR010000001">
    <property type="protein sequence ID" value="KAH9362552.1"/>
    <property type="molecule type" value="Genomic_DNA"/>
</dbReference>
<reference evidence="2 3" key="1">
    <citation type="journal article" date="2020" name="Cell">
        <title>Large-Scale Comparative Analyses of Tick Genomes Elucidate Their Genetic Diversity and Vector Capacities.</title>
        <authorList>
            <consortium name="Tick Genome and Microbiome Consortium (TIGMIC)"/>
            <person name="Jia N."/>
            <person name="Wang J."/>
            <person name="Shi W."/>
            <person name="Du L."/>
            <person name="Sun Y."/>
            <person name="Zhan W."/>
            <person name="Jiang J.F."/>
            <person name="Wang Q."/>
            <person name="Zhang B."/>
            <person name="Ji P."/>
            <person name="Bell-Sakyi L."/>
            <person name="Cui X.M."/>
            <person name="Yuan T.T."/>
            <person name="Jiang B.G."/>
            <person name="Yang W.F."/>
            <person name="Lam T.T."/>
            <person name="Chang Q.C."/>
            <person name="Ding S.J."/>
            <person name="Wang X.J."/>
            <person name="Zhu J.G."/>
            <person name="Ruan X.D."/>
            <person name="Zhao L."/>
            <person name="Wei J.T."/>
            <person name="Ye R.Z."/>
            <person name="Que T.C."/>
            <person name="Du C.H."/>
            <person name="Zhou Y.H."/>
            <person name="Cheng J.X."/>
            <person name="Dai P.F."/>
            <person name="Guo W.B."/>
            <person name="Han X.H."/>
            <person name="Huang E.J."/>
            <person name="Li L.F."/>
            <person name="Wei W."/>
            <person name="Gao Y.C."/>
            <person name="Liu J.Z."/>
            <person name="Shao H.Z."/>
            <person name="Wang X."/>
            <person name="Wang C.C."/>
            <person name="Yang T.C."/>
            <person name="Huo Q.B."/>
            <person name="Li W."/>
            <person name="Chen H.Y."/>
            <person name="Chen S.E."/>
            <person name="Zhou L.G."/>
            <person name="Ni X.B."/>
            <person name="Tian J.H."/>
            <person name="Sheng Y."/>
            <person name="Liu T."/>
            <person name="Pan Y.S."/>
            <person name="Xia L.Y."/>
            <person name="Li J."/>
            <person name="Zhao F."/>
            <person name="Cao W.C."/>
        </authorList>
    </citation>
    <scope>NUCLEOTIDE SEQUENCE [LARGE SCALE GENOMIC DNA]</scope>
    <source>
        <strain evidence="2">HaeL-2018</strain>
    </source>
</reference>